<gene>
    <name evidence="10" type="ordered locus">Hore_12080</name>
</gene>
<comment type="similarity">
    <text evidence="2">Belongs to the CPA3 antiporters (TC 2.A.63) subunit B family.</text>
</comment>
<comment type="subcellular location">
    <subcellularLocation>
        <location evidence="1">Cell membrane</location>
        <topology evidence="1">Multi-pass membrane protein</topology>
    </subcellularLocation>
</comment>
<proteinExistence type="inferred from homology"/>
<feature type="transmembrane region" description="Helical" evidence="7">
    <location>
        <begin position="211"/>
        <end position="234"/>
    </location>
</feature>
<evidence type="ECO:0000256" key="7">
    <source>
        <dbReference type="SAM" id="Phobius"/>
    </source>
</evidence>
<dbReference type="HOGENOM" id="CLU_069132_3_0_9"/>
<dbReference type="KEGG" id="hor:Hore_12080"/>
<dbReference type="NCBIfam" id="NF006248">
    <property type="entry name" value="PRK08386.1"/>
    <property type="match status" value="1"/>
</dbReference>
<dbReference type="PANTHER" id="PTHR33932:SF4">
    <property type="entry name" value="NA(+)_H(+) ANTIPORTER SUBUNIT B"/>
    <property type="match status" value="1"/>
</dbReference>
<evidence type="ECO:0000313" key="11">
    <source>
        <dbReference type="Proteomes" id="UP000000719"/>
    </source>
</evidence>
<dbReference type="Pfam" id="PF20501">
    <property type="entry name" value="MbhE"/>
    <property type="match status" value="1"/>
</dbReference>
<keyword evidence="5 7" id="KW-1133">Transmembrane helix</keyword>
<dbReference type="GO" id="GO:0005886">
    <property type="term" value="C:plasma membrane"/>
    <property type="evidence" value="ECO:0007669"/>
    <property type="project" value="UniProtKB-SubCell"/>
</dbReference>
<evidence type="ECO:0000256" key="1">
    <source>
        <dbReference type="ARBA" id="ARBA00004651"/>
    </source>
</evidence>
<feature type="transmembrane region" description="Helical" evidence="7">
    <location>
        <begin position="71"/>
        <end position="89"/>
    </location>
</feature>
<dbReference type="eggNOG" id="COG2111">
    <property type="taxonomic scope" value="Bacteria"/>
</dbReference>
<evidence type="ECO:0000256" key="6">
    <source>
        <dbReference type="ARBA" id="ARBA00023136"/>
    </source>
</evidence>
<keyword evidence="6 7" id="KW-0472">Membrane</keyword>
<dbReference type="InterPro" id="IPR050622">
    <property type="entry name" value="CPA3_antiporter_subunitB"/>
</dbReference>
<dbReference type="InterPro" id="IPR046806">
    <property type="entry name" value="MrpA_C/MbhE"/>
</dbReference>
<feature type="domain" description="MrpA C-terminal/MbhE" evidence="9">
    <location>
        <begin position="34"/>
        <end position="93"/>
    </location>
</feature>
<dbReference type="RefSeq" id="WP_012636142.1">
    <property type="nucleotide sequence ID" value="NC_011899.1"/>
</dbReference>
<sequence length="241" mass="26213">MINIQRKKLKNIFVGIILLTLGLILAGYFNKLPLNSTFNSASDHYIKEGVRESGSLNLVTSILYDYRAFDSLGESTVIFAAVSGIVLILSRKRLPVSSRGLTFIVKRTFGLLTPFIFLFSIYLMLHGHLSPGGGFQGGVILAVISIIFSVVYGSAFDYNKYSPDSKTIIETGGALVFIIVAILGILIDGIFLSNLPIFKARIGKIISAGSIPLINISIGFKVGAGLAIMFYSMIQKTFEED</sequence>
<evidence type="ECO:0000256" key="2">
    <source>
        <dbReference type="ARBA" id="ARBA00009425"/>
    </source>
</evidence>
<feature type="transmembrane region" description="Helical" evidence="7">
    <location>
        <begin position="109"/>
        <end position="129"/>
    </location>
</feature>
<keyword evidence="11" id="KW-1185">Reference proteome</keyword>
<evidence type="ECO:0000259" key="8">
    <source>
        <dbReference type="Pfam" id="PF04039"/>
    </source>
</evidence>
<organism evidence="10 11">
    <name type="scientific">Halothermothrix orenii (strain H 168 / OCM 544 / DSM 9562)</name>
    <dbReference type="NCBI Taxonomy" id="373903"/>
    <lineage>
        <taxon>Bacteria</taxon>
        <taxon>Bacillati</taxon>
        <taxon>Bacillota</taxon>
        <taxon>Clostridia</taxon>
        <taxon>Halanaerobiales</taxon>
        <taxon>Halothermotrichaceae</taxon>
        <taxon>Halothermothrix</taxon>
    </lineage>
</organism>
<evidence type="ECO:0000259" key="9">
    <source>
        <dbReference type="Pfam" id="PF20501"/>
    </source>
</evidence>
<protein>
    <submittedName>
        <fullName evidence="10">Na+/H+ antiporter MnhB subunit-related protein</fullName>
    </submittedName>
</protein>
<name>B8CXD9_HALOH</name>
<evidence type="ECO:0000313" key="10">
    <source>
        <dbReference type="EMBL" id="ACL69958.1"/>
    </source>
</evidence>
<dbReference type="EMBL" id="CP001098">
    <property type="protein sequence ID" value="ACL69958.1"/>
    <property type="molecule type" value="Genomic_DNA"/>
</dbReference>
<dbReference type="OrthoDB" id="9798859at2"/>
<accession>B8CXD9</accession>
<dbReference type="InterPro" id="IPR007182">
    <property type="entry name" value="MnhB"/>
</dbReference>
<feature type="domain" description="Na+/H+ antiporter MnhB subunit-related protein" evidence="8">
    <location>
        <begin position="104"/>
        <end position="226"/>
    </location>
</feature>
<dbReference type="PANTHER" id="PTHR33932">
    <property type="entry name" value="NA(+)/H(+) ANTIPORTER SUBUNIT B"/>
    <property type="match status" value="1"/>
</dbReference>
<keyword evidence="4 7" id="KW-0812">Transmembrane</keyword>
<feature type="transmembrane region" description="Helical" evidence="7">
    <location>
        <begin position="135"/>
        <end position="156"/>
    </location>
</feature>
<evidence type="ECO:0000256" key="3">
    <source>
        <dbReference type="ARBA" id="ARBA00022475"/>
    </source>
</evidence>
<evidence type="ECO:0000256" key="5">
    <source>
        <dbReference type="ARBA" id="ARBA00022989"/>
    </source>
</evidence>
<keyword evidence="3" id="KW-1003">Cell membrane</keyword>
<dbReference type="AlphaFoldDB" id="B8CXD9"/>
<dbReference type="Proteomes" id="UP000000719">
    <property type="component" value="Chromosome"/>
</dbReference>
<evidence type="ECO:0000256" key="4">
    <source>
        <dbReference type="ARBA" id="ARBA00022692"/>
    </source>
</evidence>
<feature type="transmembrane region" description="Helical" evidence="7">
    <location>
        <begin position="12"/>
        <end position="29"/>
    </location>
</feature>
<dbReference type="Pfam" id="PF04039">
    <property type="entry name" value="MnhB"/>
    <property type="match status" value="1"/>
</dbReference>
<feature type="transmembrane region" description="Helical" evidence="7">
    <location>
        <begin position="168"/>
        <end position="191"/>
    </location>
</feature>
<reference evidence="10 11" key="1">
    <citation type="journal article" date="2009" name="PLoS ONE">
        <title>Genome analysis of the anaerobic thermohalophilic bacterium Halothermothrix orenii.</title>
        <authorList>
            <person name="Mavromatis K."/>
            <person name="Ivanova N."/>
            <person name="Anderson I."/>
            <person name="Lykidis A."/>
            <person name="Hooper S.D."/>
            <person name="Sun H."/>
            <person name="Kunin V."/>
            <person name="Lapidus A."/>
            <person name="Hugenholtz P."/>
            <person name="Patel B."/>
            <person name="Kyrpides N.C."/>
        </authorList>
    </citation>
    <scope>NUCLEOTIDE SEQUENCE [LARGE SCALE GENOMIC DNA]</scope>
    <source>
        <strain evidence="11">H 168 / OCM 544 / DSM 9562</strain>
    </source>
</reference>
<dbReference type="STRING" id="373903.Hore_12080"/>